<dbReference type="SUPFAM" id="SSF51569">
    <property type="entry name" value="Aldolase"/>
    <property type="match status" value="1"/>
</dbReference>
<feature type="binding site" evidence="7">
    <location>
        <position position="196"/>
    </location>
    <ligand>
        <name>substrate</name>
    </ligand>
</feature>
<proteinExistence type="inferred from homology"/>
<evidence type="ECO:0000256" key="3">
    <source>
        <dbReference type="ARBA" id="ARBA00022797"/>
    </source>
</evidence>
<dbReference type="Gene3D" id="3.20.20.70">
    <property type="entry name" value="Aldolase class I"/>
    <property type="match status" value="1"/>
</dbReference>
<reference evidence="10 11" key="1">
    <citation type="submission" date="2022-06" db="EMBL/GenBank/DDBJ databases">
        <title>Paraconexibacter antarcticus.</title>
        <authorList>
            <person name="Kim C.S."/>
        </authorList>
    </citation>
    <scope>NUCLEOTIDE SEQUENCE [LARGE SCALE GENOMIC DNA]</scope>
    <source>
        <strain evidence="10 11">02-257</strain>
    </source>
</reference>
<dbReference type="InterPro" id="IPR012425">
    <property type="entry name" value="DmpG_comm"/>
</dbReference>
<dbReference type="GO" id="GO:0008701">
    <property type="term" value="F:4-hydroxy-2-oxovalerate aldolase activity"/>
    <property type="evidence" value="ECO:0007669"/>
    <property type="project" value="UniProtKB-EC"/>
</dbReference>
<feature type="binding site" evidence="7">
    <location>
        <position position="196"/>
    </location>
    <ligand>
        <name>Mn(2+)</name>
        <dbReference type="ChEBI" id="CHEBI:29035"/>
    </ligand>
</feature>
<evidence type="ECO:0000256" key="2">
    <source>
        <dbReference type="ARBA" id="ARBA00022723"/>
    </source>
</evidence>
<dbReference type="Pfam" id="PF00682">
    <property type="entry name" value="HMGL-like"/>
    <property type="match status" value="1"/>
</dbReference>
<dbReference type="PANTHER" id="PTHR10277:SF9">
    <property type="entry name" value="2-ISOPROPYLMALATE SYNTHASE 1, CHLOROPLASTIC-RELATED"/>
    <property type="match status" value="1"/>
</dbReference>
<dbReference type="NCBIfam" id="TIGR03217">
    <property type="entry name" value="4OH_2_O_val_ald"/>
    <property type="match status" value="1"/>
</dbReference>
<dbReference type="InterPro" id="IPR035685">
    <property type="entry name" value="DRE_TIM_HOA"/>
</dbReference>
<dbReference type="CDD" id="cd07943">
    <property type="entry name" value="DRE_TIM_HOA"/>
    <property type="match status" value="1"/>
</dbReference>
<keyword evidence="5 7" id="KW-0456">Lyase</keyword>
<evidence type="ECO:0000259" key="9">
    <source>
        <dbReference type="PROSITE" id="PS50991"/>
    </source>
</evidence>
<organism evidence="10 11">
    <name type="scientific">Paraconexibacter antarcticus</name>
    <dbReference type="NCBI Taxonomy" id="2949664"/>
    <lineage>
        <taxon>Bacteria</taxon>
        <taxon>Bacillati</taxon>
        <taxon>Actinomycetota</taxon>
        <taxon>Thermoleophilia</taxon>
        <taxon>Solirubrobacterales</taxon>
        <taxon>Paraconexibacteraceae</taxon>
        <taxon>Paraconexibacter</taxon>
    </lineage>
</organism>
<keyword evidence="2 7" id="KW-0479">Metal-binding</keyword>
<evidence type="ECO:0000256" key="7">
    <source>
        <dbReference type="HAMAP-Rule" id="MF_01656"/>
    </source>
</evidence>
<dbReference type="InterPro" id="IPR050073">
    <property type="entry name" value="2-IPM_HCS-like"/>
</dbReference>
<accession>A0ABY5DPU2</accession>
<evidence type="ECO:0000256" key="6">
    <source>
        <dbReference type="ARBA" id="ARBA00023518"/>
    </source>
</evidence>
<dbReference type="InterPro" id="IPR013785">
    <property type="entry name" value="Aldolase_TIM"/>
</dbReference>
<gene>
    <name evidence="10" type="primary">dmpG</name>
    <name evidence="10" type="ORF">NBH00_20100</name>
</gene>
<evidence type="ECO:0000256" key="1">
    <source>
        <dbReference type="ARBA" id="ARBA00008944"/>
    </source>
</evidence>
<keyword evidence="11" id="KW-1185">Reference proteome</keyword>
<evidence type="ECO:0000256" key="5">
    <source>
        <dbReference type="ARBA" id="ARBA00023239"/>
    </source>
</evidence>
<dbReference type="HAMAP" id="MF_01656">
    <property type="entry name" value="HOA"/>
    <property type="match status" value="1"/>
</dbReference>
<evidence type="ECO:0000256" key="8">
    <source>
        <dbReference type="NCBIfam" id="TIGR03217"/>
    </source>
</evidence>
<keyword evidence="3 7" id="KW-0058">Aromatic hydrocarbons catabolism</keyword>
<comment type="catalytic activity">
    <reaction evidence="6">
        <text>(S)-4-hydroxy-2-oxohexanoate = propanal + pyruvate</text>
        <dbReference type="Rhea" id="RHEA:36003"/>
        <dbReference type="ChEBI" id="CHEBI:15361"/>
        <dbReference type="ChEBI" id="CHEBI:17153"/>
        <dbReference type="ChEBI" id="CHEBI:73142"/>
        <dbReference type="EC" id="4.1.3.43"/>
    </reaction>
    <physiologicalReaction direction="left-to-right" evidence="6">
        <dbReference type="Rhea" id="RHEA:36004"/>
    </physiologicalReaction>
</comment>
<dbReference type="EMBL" id="CP098502">
    <property type="protein sequence ID" value="UTI63634.1"/>
    <property type="molecule type" value="Genomic_DNA"/>
</dbReference>
<feature type="binding site" evidence="7">
    <location>
        <position position="198"/>
    </location>
    <ligand>
        <name>Mn(2+)</name>
        <dbReference type="ChEBI" id="CHEBI:29035"/>
    </ligand>
</feature>
<keyword evidence="4 7" id="KW-0464">Manganese</keyword>
<feature type="binding site" evidence="7">
    <location>
        <position position="287"/>
    </location>
    <ligand>
        <name>substrate</name>
    </ligand>
</feature>
<dbReference type="InterPro" id="IPR000891">
    <property type="entry name" value="PYR_CT"/>
</dbReference>
<feature type="domain" description="Pyruvate carboxyltransferase" evidence="9">
    <location>
        <begin position="8"/>
        <end position="257"/>
    </location>
</feature>
<dbReference type="Gene3D" id="1.10.8.60">
    <property type="match status" value="1"/>
</dbReference>
<name>A0ABY5DPU2_9ACTN</name>
<dbReference type="SUPFAM" id="SSF89000">
    <property type="entry name" value="post-HMGL domain-like"/>
    <property type="match status" value="1"/>
</dbReference>
<protein>
    <recommendedName>
        <fullName evidence="7 8">4-hydroxy-2-oxovalerate aldolase</fullName>
        <shortName evidence="7">HOA</shortName>
        <ecNumber evidence="7 8">4.1.3.39</ecNumber>
    </recommendedName>
    <alternativeName>
        <fullName evidence="7">4-hydroxy-2-keto-pentanoic acid aldolase</fullName>
    </alternativeName>
    <alternativeName>
        <fullName evidence="7">4-hydroxy-2-oxopentanoate aldolase</fullName>
    </alternativeName>
</protein>
<dbReference type="NCBIfam" id="NF006049">
    <property type="entry name" value="PRK08195.1"/>
    <property type="match status" value="1"/>
</dbReference>
<sequence length="344" mass="35748">MSPKPKAPLVCDTTLRDGSHPMRHTYTAEQVEAVVRALDRAGVEMIEVAHGDGLGGSSLQYGMSAVDELDLIARAAETAERARIAVLLIPGIGTRVTLKAAAERGARAVRIATHCTEADVSEQHFAAAKALGMEAIGFLMMSHMLEPAALAEQAGLMAGFGADAIYIVDSAGALVPAGARERVAALRDVTGDVGFHAHNNLGLAIGNTVAAIEAGAARVDGCLRGLGAGAGNAATELLAATLDRMGYDTPLDTFALSDAAEHVVLPFMPFQPFPDRESLAIGYAGVYSTFLLHAKRHGERLGLDPRDILVELGNRKAVAGQEDWIVDVAEDLARAAAATGAPSA</sequence>
<feature type="active site" description="Proton acceptor" evidence="7">
    <location>
        <position position="20"/>
    </location>
</feature>
<evidence type="ECO:0000256" key="4">
    <source>
        <dbReference type="ARBA" id="ARBA00023211"/>
    </source>
</evidence>
<feature type="site" description="Transition state stabilizer" evidence="7">
    <location>
        <position position="16"/>
    </location>
</feature>
<dbReference type="InterPro" id="IPR017629">
    <property type="entry name" value="4OH_2_O-val_aldolase"/>
</dbReference>
<feature type="binding site" evidence="7">
    <location>
        <position position="17"/>
    </location>
    <ligand>
        <name>Mn(2+)</name>
        <dbReference type="ChEBI" id="CHEBI:29035"/>
    </ligand>
</feature>
<dbReference type="EC" id="4.1.3.39" evidence="7 8"/>
<feature type="binding site" evidence="7">
    <location>
        <position position="170"/>
    </location>
    <ligand>
        <name>substrate</name>
    </ligand>
</feature>
<dbReference type="PANTHER" id="PTHR10277">
    <property type="entry name" value="HOMOCITRATE SYNTHASE-RELATED"/>
    <property type="match status" value="1"/>
</dbReference>
<dbReference type="Pfam" id="PF07836">
    <property type="entry name" value="DmpG_comm"/>
    <property type="match status" value="1"/>
</dbReference>
<dbReference type="RefSeq" id="WP_254570359.1">
    <property type="nucleotide sequence ID" value="NZ_CP098502.1"/>
</dbReference>
<dbReference type="PROSITE" id="PS50991">
    <property type="entry name" value="PYR_CT"/>
    <property type="match status" value="1"/>
</dbReference>
<evidence type="ECO:0000313" key="10">
    <source>
        <dbReference type="EMBL" id="UTI63634.1"/>
    </source>
</evidence>
<feature type="binding site" evidence="7">
    <location>
        <begin position="16"/>
        <end position="17"/>
    </location>
    <ligand>
        <name>substrate</name>
    </ligand>
</feature>
<dbReference type="Proteomes" id="UP001056035">
    <property type="component" value="Chromosome"/>
</dbReference>
<evidence type="ECO:0000313" key="11">
    <source>
        <dbReference type="Proteomes" id="UP001056035"/>
    </source>
</evidence>
<comment type="similarity">
    <text evidence="1 7">Belongs to the 4-hydroxy-2-oxovalerate aldolase family.</text>
</comment>
<comment type="catalytic activity">
    <reaction evidence="7">
        <text>(S)-4-hydroxy-2-oxopentanoate = acetaldehyde + pyruvate</text>
        <dbReference type="Rhea" id="RHEA:22624"/>
        <dbReference type="ChEBI" id="CHEBI:15343"/>
        <dbReference type="ChEBI" id="CHEBI:15361"/>
        <dbReference type="ChEBI" id="CHEBI:73143"/>
        <dbReference type="EC" id="4.1.3.39"/>
    </reaction>
</comment>